<dbReference type="FunFam" id="3.90.870.10:FF:000010">
    <property type="entry name" value="Si:ch211-153b23.4"/>
    <property type="match status" value="1"/>
</dbReference>
<feature type="transmembrane region" description="Helical" evidence="8">
    <location>
        <begin position="235"/>
        <end position="256"/>
    </location>
</feature>
<feature type="transmembrane region" description="Helical" evidence="8">
    <location>
        <begin position="369"/>
        <end position="391"/>
    </location>
</feature>
<comment type="caution">
    <text evidence="10">The sequence shown here is derived from an EMBL/GenBank/DDBJ whole genome shotgun (WGS) entry which is preliminary data.</text>
</comment>
<keyword evidence="8" id="KW-0812">Transmembrane</keyword>
<feature type="transmembrane region" description="Helical" evidence="8">
    <location>
        <begin position="146"/>
        <end position="163"/>
    </location>
</feature>
<dbReference type="GO" id="GO:0005737">
    <property type="term" value="C:cytoplasm"/>
    <property type="evidence" value="ECO:0007669"/>
    <property type="project" value="UniProtKB-SubCell"/>
</dbReference>
<feature type="transmembrane region" description="Helical" evidence="8">
    <location>
        <begin position="345"/>
        <end position="363"/>
    </location>
</feature>
<dbReference type="InterPro" id="IPR050156">
    <property type="entry name" value="TC-AMP_synthase_SUA5"/>
</dbReference>
<feature type="transmembrane region" description="Helical" evidence="8">
    <location>
        <begin position="319"/>
        <end position="338"/>
    </location>
</feature>
<dbReference type="PROSITE" id="PS51163">
    <property type="entry name" value="YRDC"/>
    <property type="match status" value="1"/>
</dbReference>
<evidence type="ECO:0000256" key="6">
    <source>
        <dbReference type="ARBA" id="ARBA00022679"/>
    </source>
</evidence>
<dbReference type="InterPro" id="IPR006070">
    <property type="entry name" value="Sua5-like_dom"/>
</dbReference>
<dbReference type="GO" id="GO:0003725">
    <property type="term" value="F:double-stranded RNA binding"/>
    <property type="evidence" value="ECO:0007669"/>
    <property type="project" value="InterPro"/>
</dbReference>
<dbReference type="EC" id="2.7.7.87" evidence="3"/>
<evidence type="ECO:0000259" key="9">
    <source>
        <dbReference type="PROSITE" id="PS51163"/>
    </source>
</evidence>
<dbReference type="Pfam" id="PF01300">
    <property type="entry name" value="Sua5_yciO_yrdC"/>
    <property type="match status" value="1"/>
</dbReference>
<feature type="transmembrane region" description="Helical" evidence="8">
    <location>
        <begin position="55"/>
        <end position="76"/>
    </location>
</feature>
<evidence type="ECO:0000256" key="4">
    <source>
        <dbReference type="ARBA" id="ARBA00015492"/>
    </source>
</evidence>
<feature type="transmembrane region" description="Helical" evidence="8">
    <location>
        <begin position="294"/>
        <end position="313"/>
    </location>
</feature>
<reference evidence="10" key="1">
    <citation type="submission" date="2019-08" db="EMBL/GenBank/DDBJ databases">
        <title>The improved chromosome-level genome for the pearl oyster Pinctada fucata martensii using PacBio sequencing and Hi-C.</title>
        <authorList>
            <person name="Zheng Z."/>
        </authorList>
    </citation>
    <scope>NUCLEOTIDE SEQUENCE</scope>
    <source>
        <strain evidence="10">ZZ-2019</strain>
        <tissue evidence="10">Adductor muscle</tissue>
    </source>
</reference>
<feature type="transmembrane region" description="Helical" evidence="8">
    <location>
        <begin position="497"/>
        <end position="514"/>
    </location>
</feature>
<dbReference type="PANTHER" id="PTHR17490:SF14">
    <property type="entry name" value="THREONYLCARBAMOYL-AMP SYNTHASE"/>
    <property type="match status" value="1"/>
</dbReference>
<feature type="transmembrane region" description="Helical" evidence="8">
    <location>
        <begin position="88"/>
        <end position="106"/>
    </location>
</feature>
<dbReference type="GO" id="GO:0061710">
    <property type="term" value="F:L-threonylcarbamoyladenylate synthase"/>
    <property type="evidence" value="ECO:0007669"/>
    <property type="project" value="UniProtKB-EC"/>
</dbReference>
<feature type="transmembrane region" description="Helical" evidence="8">
    <location>
        <begin position="468"/>
        <end position="488"/>
    </location>
</feature>
<sequence length="844" mass="92401">MEKTPRSSGRGEPHASILYAEPGALGLLTNIMPALIVALGNIVETSSGSDGVLANLISGAHLIFIGGLIQATAGFMSFRRNDHLTGTAFFVFSVVWFYQGLTMILNESYGDFELKYSVLPSLVAYILLALILFTCSLFVNFIMPPVLIAMTLTLIFEGIGLFYKWAKYVAAGFELVIVLSATYAVVVMATKGVSQRYILPGFGNAPIDPLLIQRKVSGDNKNEKKKNTKYAEPMGLGYMGNILPSLVISFYLFGYITDFRVAFASVLCNSILQMFGIYYAYLRQDFLYAVHFSVYLVFWLCKSALYFFTVIGYTAPSHAYFGSLGFCVVVLLITIASLKQNFVTFLYNCVFLVISILSLDFIELDVLKYTFGISSAFFCFASLYISTASLLNSIAEKPVLFVGREVISQQKIMEIIERMPCCLKREQTTEETSTKEIHLSVPETLVFLFNFVSVFSLMSRTIDDGIGTLPWLLSAGILGNLLCARIFYTSGSLARSFVSMSYVLVFLSWTLLELEGIDVLHIRGAALGALILHTASFLMSTTFSKLWTLSSVTLEIHCVILVLETFDKVPQYSIIPPSAVLALISLYSTCVQITKGVLKVKILPEGEPIFQAKEDAPSVCPCPVFQSRLTSDLLVAASVLHEGHVIGIPTDTVYALAGSCSRPESVSKIYHIKGRPPEKPICICISTLQQLKVANPPFSPLLWRFMDLCYPGGITCVVKKGDWLRAMGVGDAIDFVGTKESVAIRVPDSSVLSYLVSIAGPLAITSANPSGDPDSTHHDTVIDTLGEKLAGVVCDDESNEVVASTVVNCLNIDQGEISYFRIGCTPKEIVDGHFEKAKLQGNSN</sequence>
<feature type="transmembrane region" description="Helical" evidence="8">
    <location>
        <begin position="24"/>
        <end position="43"/>
    </location>
</feature>
<feature type="transmembrane region" description="Helical" evidence="8">
    <location>
        <begin position="262"/>
        <end position="282"/>
    </location>
</feature>
<keyword evidence="8" id="KW-1133">Transmembrane helix</keyword>
<dbReference type="SUPFAM" id="SSF55821">
    <property type="entry name" value="YrdC/RibB"/>
    <property type="match status" value="1"/>
</dbReference>
<keyword evidence="8" id="KW-0472">Membrane</keyword>
<dbReference type="GO" id="GO:0006450">
    <property type="term" value="P:regulation of translational fidelity"/>
    <property type="evidence" value="ECO:0007669"/>
    <property type="project" value="TreeGrafter"/>
</dbReference>
<accession>A0AA88XQT7</accession>
<evidence type="ECO:0000256" key="5">
    <source>
        <dbReference type="ARBA" id="ARBA00022490"/>
    </source>
</evidence>
<dbReference type="InterPro" id="IPR017945">
    <property type="entry name" value="DHBP_synth_RibB-like_a/b_dom"/>
</dbReference>
<evidence type="ECO:0000256" key="1">
    <source>
        <dbReference type="ARBA" id="ARBA00004496"/>
    </source>
</evidence>
<evidence type="ECO:0000313" key="11">
    <source>
        <dbReference type="Proteomes" id="UP001186944"/>
    </source>
</evidence>
<dbReference type="GO" id="GO:0000049">
    <property type="term" value="F:tRNA binding"/>
    <property type="evidence" value="ECO:0007669"/>
    <property type="project" value="TreeGrafter"/>
</dbReference>
<keyword evidence="6" id="KW-0808">Transferase</keyword>
<comment type="catalytic activity">
    <reaction evidence="7">
        <text>L-threonine + hydrogencarbonate + ATP = L-threonylcarbamoyladenylate + diphosphate + H2O</text>
        <dbReference type="Rhea" id="RHEA:36407"/>
        <dbReference type="ChEBI" id="CHEBI:15377"/>
        <dbReference type="ChEBI" id="CHEBI:17544"/>
        <dbReference type="ChEBI" id="CHEBI:30616"/>
        <dbReference type="ChEBI" id="CHEBI:33019"/>
        <dbReference type="ChEBI" id="CHEBI:57926"/>
        <dbReference type="ChEBI" id="CHEBI:73682"/>
        <dbReference type="EC" id="2.7.7.87"/>
    </reaction>
</comment>
<feature type="transmembrane region" description="Helical" evidence="8">
    <location>
        <begin position="169"/>
        <end position="189"/>
    </location>
</feature>
<keyword evidence="11" id="KW-1185">Reference proteome</keyword>
<evidence type="ECO:0000256" key="8">
    <source>
        <dbReference type="SAM" id="Phobius"/>
    </source>
</evidence>
<feature type="domain" description="YrdC-like" evidence="9">
    <location>
        <begin position="630"/>
        <end position="825"/>
    </location>
</feature>
<organism evidence="10 11">
    <name type="scientific">Pinctada imbricata</name>
    <name type="common">Atlantic pearl-oyster</name>
    <name type="synonym">Pinctada martensii</name>
    <dbReference type="NCBI Taxonomy" id="66713"/>
    <lineage>
        <taxon>Eukaryota</taxon>
        <taxon>Metazoa</taxon>
        <taxon>Spiralia</taxon>
        <taxon>Lophotrochozoa</taxon>
        <taxon>Mollusca</taxon>
        <taxon>Bivalvia</taxon>
        <taxon>Autobranchia</taxon>
        <taxon>Pteriomorphia</taxon>
        <taxon>Pterioida</taxon>
        <taxon>Pterioidea</taxon>
        <taxon>Pteriidae</taxon>
        <taxon>Pinctada</taxon>
    </lineage>
</organism>
<feature type="transmembrane region" description="Helical" evidence="8">
    <location>
        <begin position="118"/>
        <end position="139"/>
    </location>
</feature>
<keyword evidence="5" id="KW-0963">Cytoplasm</keyword>
<dbReference type="EMBL" id="VSWD01000010">
    <property type="protein sequence ID" value="KAK3090557.1"/>
    <property type="molecule type" value="Genomic_DNA"/>
</dbReference>
<name>A0AA88XQT7_PINIB</name>
<comment type="similarity">
    <text evidence="2">Belongs to the SUA5 family.</text>
</comment>
<dbReference type="Proteomes" id="UP001186944">
    <property type="component" value="Unassembled WGS sequence"/>
</dbReference>
<comment type="subcellular location">
    <subcellularLocation>
        <location evidence="1">Cytoplasm</location>
    </subcellularLocation>
</comment>
<dbReference type="Gene3D" id="3.90.870.10">
    <property type="entry name" value="DHBP synthase"/>
    <property type="match status" value="1"/>
</dbReference>
<evidence type="ECO:0000256" key="3">
    <source>
        <dbReference type="ARBA" id="ARBA00012584"/>
    </source>
</evidence>
<dbReference type="AlphaFoldDB" id="A0AA88XQT7"/>
<feature type="transmembrane region" description="Helical" evidence="8">
    <location>
        <begin position="520"/>
        <end position="539"/>
    </location>
</feature>
<protein>
    <recommendedName>
        <fullName evidence="4">Threonylcarbamoyl-AMP synthase</fullName>
        <ecNumber evidence="3">2.7.7.87</ecNumber>
    </recommendedName>
</protein>
<gene>
    <name evidence="10" type="ORF">FSP39_012668</name>
</gene>
<evidence type="ECO:0000256" key="2">
    <source>
        <dbReference type="ARBA" id="ARBA00007663"/>
    </source>
</evidence>
<evidence type="ECO:0000313" key="10">
    <source>
        <dbReference type="EMBL" id="KAK3090557.1"/>
    </source>
</evidence>
<evidence type="ECO:0000256" key="7">
    <source>
        <dbReference type="ARBA" id="ARBA00048366"/>
    </source>
</evidence>
<dbReference type="PANTHER" id="PTHR17490">
    <property type="entry name" value="SUA5"/>
    <property type="match status" value="1"/>
</dbReference>
<proteinExistence type="inferred from homology"/>